<keyword evidence="6" id="KW-1185">Reference proteome</keyword>
<feature type="domain" description="OmpR/PhoB-type" evidence="3">
    <location>
        <begin position="15"/>
        <end position="85"/>
    </location>
</feature>
<evidence type="ECO:0000259" key="3">
    <source>
        <dbReference type="SMART" id="SM00862"/>
    </source>
</evidence>
<dbReference type="SMART" id="SM01043">
    <property type="entry name" value="BTAD"/>
    <property type="match status" value="1"/>
</dbReference>
<keyword evidence="2" id="KW-0238">DNA-binding</keyword>
<dbReference type="PANTHER" id="PTHR47691:SF3">
    <property type="entry name" value="HTH-TYPE TRANSCRIPTIONAL REGULATOR RV0890C-RELATED"/>
    <property type="match status" value="1"/>
</dbReference>
<dbReference type="Gene3D" id="1.10.10.10">
    <property type="entry name" value="Winged helix-like DNA-binding domain superfamily/Winged helix DNA-binding domain"/>
    <property type="match status" value="1"/>
</dbReference>
<dbReference type="AlphaFoldDB" id="A0A318LBQ4"/>
<evidence type="ECO:0000256" key="1">
    <source>
        <dbReference type="ARBA" id="ARBA00005820"/>
    </source>
</evidence>
<reference evidence="5 6" key="1">
    <citation type="submission" date="2016-07" db="EMBL/GenBank/DDBJ databases">
        <title>Draft genome sequence of Prauserella sp. YIM 121212, isolated from alkaline soil.</title>
        <authorList>
            <person name="Ruckert C."/>
            <person name="Albersmeier A."/>
            <person name="Jiang C.-L."/>
            <person name="Jiang Y."/>
            <person name="Kalinowski J."/>
            <person name="Schneider O."/>
            <person name="Winkler A."/>
            <person name="Zotchev S.B."/>
        </authorList>
    </citation>
    <scope>NUCLEOTIDE SEQUENCE [LARGE SCALE GENOMIC DNA]</scope>
    <source>
        <strain evidence="5 6">YIM 121212</strain>
    </source>
</reference>
<dbReference type="InterPro" id="IPR011990">
    <property type="entry name" value="TPR-like_helical_dom_sf"/>
</dbReference>
<evidence type="ECO:0000259" key="4">
    <source>
        <dbReference type="SMART" id="SM01043"/>
    </source>
</evidence>
<dbReference type="InterPro" id="IPR016032">
    <property type="entry name" value="Sig_transdc_resp-reg_C-effctor"/>
</dbReference>
<dbReference type="GO" id="GO:0006355">
    <property type="term" value="P:regulation of DNA-templated transcription"/>
    <property type="evidence" value="ECO:0007669"/>
    <property type="project" value="InterPro"/>
</dbReference>
<proteinExistence type="inferred from homology"/>
<comment type="caution">
    <text evidence="5">The sequence shown here is derived from an EMBL/GenBank/DDBJ whole genome shotgun (WGS) entry which is preliminary data.</text>
</comment>
<dbReference type="InterPro" id="IPR005158">
    <property type="entry name" value="BTAD"/>
</dbReference>
<dbReference type="CDD" id="cd15831">
    <property type="entry name" value="BTAD"/>
    <property type="match status" value="1"/>
</dbReference>
<dbReference type="RefSeq" id="WP_110343417.1">
    <property type="nucleotide sequence ID" value="NZ_MASU01000018.1"/>
</dbReference>
<dbReference type="Gene3D" id="3.40.50.300">
    <property type="entry name" value="P-loop containing nucleotide triphosphate hydrolases"/>
    <property type="match status" value="1"/>
</dbReference>
<dbReference type="OrthoDB" id="9812579at2"/>
<dbReference type="InterPro" id="IPR036388">
    <property type="entry name" value="WH-like_DNA-bd_sf"/>
</dbReference>
<dbReference type="InterPro" id="IPR027417">
    <property type="entry name" value="P-loop_NTPase"/>
</dbReference>
<dbReference type="PANTHER" id="PTHR47691">
    <property type="entry name" value="REGULATOR-RELATED"/>
    <property type="match status" value="1"/>
</dbReference>
<comment type="similarity">
    <text evidence="1">Belongs to the AfsR/DnrI/RedD regulatory family.</text>
</comment>
<name>A0A318LBQ4_9PSEU</name>
<feature type="domain" description="Bacterial transcriptional activator" evidence="4">
    <location>
        <begin position="92"/>
        <end position="237"/>
    </location>
</feature>
<organism evidence="5 6">
    <name type="scientific">Prauserella flavalba</name>
    <dbReference type="NCBI Taxonomy" id="1477506"/>
    <lineage>
        <taxon>Bacteria</taxon>
        <taxon>Bacillati</taxon>
        <taxon>Actinomycetota</taxon>
        <taxon>Actinomycetes</taxon>
        <taxon>Pseudonocardiales</taxon>
        <taxon>Pseudonocardiaceae</taxon>
        <taxon>Prauserella</taxon>
    </lineage>
</organism>
<evidence type="ECO:0000256" key="2">
    <source>
        <dbReference type="ARBA" id="ARBA00023125"/>
    </source>
</evidence>
<dbReference type="SUPFAM" id="SSF52540">
    <property type="entry name" value="P-loop containing nucleoside triphosphate hydrolases"/>
    <property type="match status" value="1"/>
</dbReference>
<dbReference type="GO" id="GO:0003677">
    <property type="term" value="F:DNA binding"/>
    <property type="evidence" value="ECO:0007669"/>
    <property type="project" value="UniProtKB-KW"/>
</dbReference>
<dbReference type="SMART" id="SM00862">
    <property type="entry name" value="Trans_reg_C"/>
    <property type="match status" value="1"/>
</dbReference>
<protein>
    <submittedName>
        <fullName evidence="5">LuxR family transcriptional regulator</fullName>
    </submittedName>
</protein>
<dbReference type="InterPro" id="IPR001867">
    <property type="entry name" value="OmpR/PhoB-type_DNA-bd"/>
</dbReference>
<dbReference type="GO" id="GO:0016887">
    <property type="term" value="F:ATP hydrolysis activity"/>
    <property type="evidence" value="ECO:0007669"/>
    <property type="project" value="InterPro"/>
</dbReference>
<dbReference type="InterPro" id="IPR049945">
    <property type="entry name" value="AAA_22"/>
</dbReference>
<dbReference type="Gene3D" id="1.25.40.10">
    <property type="entry name" value="Tetratricopeptide repeat domain"/>
    <property type="match status" value="1"/>
</dbReference>
<dbReference type="Proteomes" id="UP000247892">
    <property type="component" value="Unassembled WGS sequence"/>
</dbReference>
<dbReference type="SUPFAM" id="SSF48452">
    <property type="entry name" value="TPR-like"/>
    <property type="match status" value="2"/>
</dbReference>
<dbReference type="EMBL" id="MASU01000018">
    <property type="protein sequence ID" value="PXY20075.1"/>
    <property type="molecule type" value="Genomic_DNA"/>
</dbReference>
<dbReference type="Pfam" id="PF03704">
    <property type="entry name" value="BTAD"/>
    <property type="match status" value="1"/>
</dbReference>
<dbReference type="Pfam" id="PF13401">
    <property type="entry name" value="AAA_22"/>
    <property type="match status" value="1"/>
</dbReference>
<evidence type="ECO:0000313" key="6">
    <source>
        <dbReference type="Proteomes" id="UP000247892"/>
    </source>
</evidence>
<accession>A0A318LBQ4</accession>
<sequence length="1052" mass="113964">MTTELTLLSRVSFRDQEITGPRLRGLLALLADDLRTGCSTTRLVDGLWPQEQPENPTKALQVVVSRARSSLGPDVIASTPTGYRLNLPEDRVDAAAVPLRAAASARRFRAGEFAAALQEAEAGLALWDGPARERPTLDDPLSALRESRAEAHRALVRLRALALSRLGRHAEAVEPLAELAREQPRDEEVLLELLRSEAATSGPSAPLARYDAYRRALRDRLGADPGPALRALHQELLRAGSPAVRHGVLHEPNPLLGRAGDITAVAGMLRTSRVTSIVGPGGLGKTRLAHAVSREASARVVHFVPLAGVGEGDEVAGEVARALGVGEARRGHFGGVRDEVRGIVDVLGTGSTLLVLDNCEHVVEGVADLVRALVAMTGELRVLTTSRAPLGLSSESVYLLPELDLPTTVELFEQRVRAARPGAELPGDVVSRLCARLDGLPLAVELAAARARLLSVAEIAERLENRFALLRGGPRDAPQRHRTLEAVVDWSWNLLGPDAQAAMRVLSVFPGGFTEASARHVLGDADAVLILEDLVDQSLLKVTETASGTRFRMLETVREFSAARREAEGEGERVTAAFLSWARDYGIAYYDLVFRPGELPPLEFIDDEQDNLMQALRQALAREDTATAVAAAAPLISLWMVQSAYGRLMAIVEEISRPLSHFRPTPELVEPARTLAALCAGVTLMLDGPRATRSVVVLRNLPEAPPDTIMRAFGIVLRDPDALRAGDPRLRELCASDAPLLRGVANGVLSYVAAVEDDEDEALAAAERMLAAVDDKDIAWARIMAHSRVGELHLLADRGEEARQRLHTALTQLENLWDWPDMIGIQWGLVLAHLQVGDADEAERWAPVMQYEPDDESITIRSFELAVRAEIDLMRGDVDSGLARWRQTVELLLDTTDPYFRGDPGLEPWTLEIQATTVIAHAQHGRLGEVQSIVERLPRAVSGLLSAGESVSPAHSTTFPLCGALLLALAMVDLDRGAVRSGVRMIALAQRLRYLRQLQPTMSESRAREAAEHADGAAYADAVSEYAALDRADLRAAILAALRDRPNATDRG</sequence>
<gene>
    <name evidence="5" type="ORF">BA062_34100</name>
</gene>
<dbReference type="GO" id="GO:0000160">
    <property type="term" value="P:phosphorelay signal transduction system"/>
    <property type="evidence" value="ECO:0007669"/>
    <property type="project" value="InterPro"/>
</dbReference>
<evidence type="ECO:0000313" key="5">
    <source>
        <dbReference type="EMBL" id="PXY20075.1"/>
    </source>
</evidence>
<dbReference type="SUPFAM" id="SSF46894">
    <property type="entry name" value="C-terminal effector domain of the bipartite response regulators"/>
    <property type="match status" value="1"/>
</dbReference>